<dbReference type="PANTHER" id="PTHR19879">
    <property type="entry name" value="TRANSCRIPTION INITIATION FACTOR TFIID"/>
    <property type="match status" value="1"/>
</dbReference>
<evidence type="ECO:0000313" key="5">
    <source>
        <dbReference type="EMBL" id="GAA0593612.1"/>
    </source>
</evidence>
<keyword evidence="1 3" id="KW-0853">WD repeat</keyword>
<dbReference type="PRINTS" id="PR00320">
    <property type="entry name" value="GPROTEINBRPT"/>
</dbReference>
<comment type="caution">
    <text evidence="5">The sequence shown here is derived from an EMBL/GenBank/DDBJ whole genome shotgun (WGS) entry which is preliminary data.</text>
</comment>
<dbReference type="CDD" id="cd00200">
    <property type="entry name" value="WD40"/>
    <property type="match status" value="2"/>
</dbReference>
<dbReference type="PROSITE" id="PS50943">
    <property type="entry name" value="HTH_CROC1"/>
    <property type="match status" value="1"/>
</dbReference>
<dbReference type="PROSITE" id="PS50082">
    <property type="entry name" value="WD_REPEATS_2"/>
    <property type="match status" value="8"/>
</dbReference>
<dbReference type="PANTHER" id="PTHR19879:SF9">
    <property type="entry name" value="TRANSCRIPTION INITIATION FACTOR TFIID SUBUNIT 5"/>
    <property type="match status" value="1"/>
</dbReference>
<dbReference type="Gene3D" id="2.130.10.10">
    <property type="entry name" value="YVTN repeat-like/Quinoprotein amine dehydrogenase"/>
    <property type="match status" value="5"/>
</dbReference>
<dbReference type="Gene3D" id="1.10.260.40">
    <property type="entry name" value="lambda repressor-like DNA-binding domains"/>
    <property type="match status" value="1"/>
</dbReference>
<evidence type="ECO:0000256" key="3">
    <source>
        <dbReference type="PROSITE-ProRule" id="PRU00221"/>
    </source>
</evidence>
<dbReference type="SMART" id="SM00320">
    <property type="entry name" value="WD40"/>
    <property type="match status" value="13"/>
</dbReference>
<dbReference type="CDD" id="cd00093">
    <property type="entry name" value="HTH_XRE"/>
    <property type="match status" value="1"/>
</dbReference>
<dbReference type="InterPro" id="IPR010982">
    <property type="entry name" value="Lambda_DNA-bd_dom_sf"/>
</dbReference>
<dbReference type="EMBL" id="BAAACA010000014">
    <property type="protein sequence ID" value="GAA0593612.1"/>
    <property type="molecule type" value="Genomic_DNA"/>
</dbReference>
<dbReference type="Proteomes" id="UP001500668">
    <property type="component" value="Unassembled WGS sequence"/>
</dbReference>
<dbReference type="InterPro" id="IPR036322">
    <property type="entry name" value="WD40_repeat_dom_sf"/>
</dbReference>
<dbReference type="InterPro" id="IPR001680">
    <property type="entry name" value="WD40_rpt"/>
</dbReference>
<feature type="repeat" description="WD" evidence="3">
    <location>
        <begin position="901"/>
        <end position="934"/>
    </location>
</feature>
<dbReference type="InterPro" id="IPR020472">
    <property type="entry name" value="WD40_PAC1"/>
</dbReference>
<dbReference type="InterPro" id="IPR001387">
    <property type="entry name" value="Cro/C1-type_HTH"/>
</dbReference>
<dbReference type="PROSITE" id="PS00678">
    <property type="entry name" value="WD_REPEATS_1"/>
    <property type="match status" value="7"/>
</dbReference>
<dbReference type="SUPFAM" id="SSF47413">
    <property type="entry name" value="lambda repressor-like DNA-binding domains"/>
    <property type="match status" value="1"/>
</dbReference>
<feature type="repeat" description="WD" evidence="3">
    <location>
        <begin position="779"/>
        <end position="820"/>
    </location>
</feature>
<dbReference type="Pfam" id="PF20703">
    <property type="entry name" value="nSTAND1"/>
    <property type="match status" value="1"/>
</dbReference>
<dbReference type="Pfam" id="PF13560">
    <property type="entry name" value="HTH_31"/>
    <property type="match status" value="1"/>
</dbReference>
<organism evidence="5 6">
    <name type="scientific">Streptomyces crystallinus</name>
    <dbReference type="NCBI Taxonomy" id="68191"/>
    <lineage>
        <taxon>Bacteria</taxon>
        <taxon>Bacillati</taxon>
        <taxon>Actinomycetota</taxon>
        <taxon>Actinomycetes</taxon>
        <taxon>Kitasatosporales</taxon>
        <taxon>Streptomycetaceae</taxon>
        <taxon>Streptomyces</taxon>
    </lineage>
</organism>
<dbReference type="InterPro" id="IPR049052">
    <property type="entry name" value="nSTAND1"/>
</dbReference>
<proteinExistence type="predicted"/>
<feature type="domain" description="HTH cro/C1-type" evidence="4">
    <location>
        <begin position="1"/>
        <end position="46"/>
    </location>
</feature>
<protein>
    <recommendedName>
        <fullName evidence="4">HTH cro/C1-type domain-containing protein</fullName>
    </recommendedName>
</protein>
<dbReference type="PROSITE" id="PS50294">
    <property type="entry name" value="WD_REPEATS_REGION"/>
    <property type="match status" value="7"/>
</dbReference>
<reference evidence="6" key="1">
    <citation type="journal article" date="2019" name="Int. J. Syst. Evol. Microbiol.">
        <title>The Global Catalogue of Microorganisms (GCM) 10K type strain sequencing project: providing services to taxonomists for standard genome sequencing and annotation.</title>
        <authorList>
            <consortium name="The Broad Institute Genomics Platform"/>
            <consortium name="The Broad Institute Genome Sequencing Center for Infectious Disease"/>
            <person name="Wu L."/>
            <person name="Ma J."/>
        </authorList>
    </citation>
    <scope>NUCLEOTIDE SEQUENCE [LARGE SCALE GENOMIC DNA]</scope>
    <source>
        <strain evidence="6">JCM 5067</strain>
    </source>
</reference>
<sequence>MSLAELATLTHYSKGYLSNVENARKAPSAELARRLDTALGADGELVKLADARHEPPFPYRGLAAFEPEDADWFFGRERMTADLVSRVRACVSGSLPLAVFGASGAGKSSLLRAGLVPALARGALATPGSADWPVLVMTPTAHPVNALCESVAESLALPLETVRKRVREGIGSGGLSSVLRTALAGRRMLLVVDQFEEVFAVCEDEAERWSFVTAVCDAARPGPDALPAAVVVLGIRADFYSRCLDHPELLRAVQDNHFAVDAMAREELVEAITAPARAAGLVLEAGLTELLLRDLGVAPGSAHTTYEPGALPLLSHALLATWQHRADSRLTVAGYQLTGGIHGAVATTAERVYTRLDPTAQQAARQVLLRLIRVGEDGSDARRRVARDRLVEQCGGQAPQIVEALAAARLLTLSDTTVEITHEALLRAWPRLRDWLAEDRQGLRALDQLAEAADAWEALHYDPDTLFRGTRLALAGQWAADHRDALSEREERFLEASLAAETAERQATRRRTRRLRQLVGLLTVLLVIASISVGYAMDAEHQAKEQRNIAVARRAASEAAALRESNPALSMQVSLAAYRLARTAETRDTLLGSFALPYASRLVGHTADVVSLAIGPDGHTAVTGSADHTARLWDITEDHRPRQLALLSQADEVKAVVFAPGGRLLATAGGHTARLWDVSDPRHPRALAELTGHDDTVKALAFSPDGRTLATASSDHTVRLWNVSQPPHPQLLSTLTGHTTQLGTVAFSPDGRTLISAADATPWVWDVSDPRHPRTIGFLSGHTGGVNAAVFSPDGHTVATADWDHTVRLWDLTRPRSPRALATLTDHAAIVWSVAFSPDGRTLVSTGDGARLWDVSDLGRPVRMTTVPGFRAAAFTPDGHTLATTDVDHTARLVDLRELPLVGHANVVVGIALSPDGHTLATASWDRTVRLWDVTDPRGRRPLATLTGHTNFVRSVAFSPDGRTLASGSDDGTARLWDVADPRAPHPVTTLEPQSSEVAAVAFSPDGRRLATGAYQRLKVWDVSTRDHPREVATLDGFPHMIWAVVFSPDSHTLAVGGGQGVTARFWDIADGRHPRELAFPFGSTDTVAPGAFSPDRTVLATVSNNLDNDNLVRLVDFGRPSRPRQLATLTGHTGKVRAVAFSPDGRTLATAANDKTIRVWNIADPRHPALRATLTGHTDSVTSVVYLPDGHTLATGSDDHTARLWNTSTDEVATRVCATVHPAITRPEWDRYFPATAYRPPCTG</sequence>
<feature type="repeat" description="WD" evidence="3">
    <location>
        <begin position="602"/>
        <end position="643"/>
    </location>
</feature>
<dbReference type="Pfam" id="PF00400">
    <property type="entry name" value="WD40"/>
    <property type="match status" value="11"/>
</dbReference>
<keyword evidence="2" id="KW-0677">Repeat</keyword>
<keyword evidence="6" id="KW-1185">Reference proteome</keyword>
<dbReference type="SUPFAM" id="SSF82171">
    <property type="entry name" value="DPP6 N-terminal domain-like"/>
    <property type="match status" value="1"/>
</dbReference>
<feature type="repeat" description="WD" evidence="3">
    <location>
        <begin position="1130"/>
        <end position="1163"/>
    </location>
</feature>
<dbReference type="SUPFAM" id="SSF50978">
    <property type="entry name" value="WD40 repeat-like"/>
    <property type="match status" value="2"/>
</dbReference>
<evidence type="ECO:0000256" key="2">
    <source>
        <dbReference type="ARBA" id="ARBA00022737"/>
    </source>
</evidence>
<feature type="repeat" description="WD" evidence="3">
    <location>
        <begin position="946"/>
        <end position="979"/>
    </location>
</feature>
<evidence type="ECO:0000256" key="1">
    <source>
        <dbReference type="ARBA" id="ARBA00022574"/>
    </source>
</evidence>
<accession>A0ABP3QM94</accession>
<feature type="repeat" description="WD" evidence="3">
    <location>
        <begin position="690"/>
        <end position="724"/>
    </location>
</feature>
<dbReference type="InterPro" id="IPR015943">
    <property type="entry name" value="WD40/YVTN_repeat-like_dom_sf"/>
</dbReference>
<gene>
    <name evidence="5" type="ORF">GCM10010394_23700</name>
</gene>
<feature type="repeat" description="WD" evidence="3">
    <location>
        <begin position="1175"/>
        <end position="1216"/>
    </location>
</feature>
<dbReference type="InterPro" id="IPR019775">
    <property type="entry name" value="WD40_repeat_CS"/>
</dbReference>
<feature type="repeat" description="WD" evidence="3">
    <location>
        <begin position="735"/>
        <end position="775"/>
    </location>
</feature>
<evidence type="ECO:0000313" key="6">
    <source>
        <dbReference type="Proteomes" id="UP001500668"/>
    </source>
</evidence>
<evidence type="ECO:0000259" key="4">
    <source>
        <dbReference type="PROSITE" id="PS50943"/>
    </source>
</evidence>
<name>A0ABP3QM94_9ACTN</name>